<dbReference type="Gene3D" id="2.40.50.100">
    <property type="match status" value="1"/>
</dbReference>
<keyword evidence="2" id="KW-0175">Coiled coil</keyword>
<dbReference type="PANTHER" id="PTHR30469:SF20">
    <property type="entry name" value="EFFLUX RND TRANSPORTER PERIPLASMIC ADAPTOR SUBUNIT"/>
    <property type="match status" value="1"/>
</dbReference>
<keyword evidence="3" id="KW-0472">Membrane</keyword>
<evidence type="ECO:0000313" key="4">
    <source>
        <dbReference type="EMBL" id="WFD11788.1"/>
    </source>
</evidence>
<keyword evidence="3" id="KW-0812">Transmembrane</keyword>
<comment type="similarity">
    <text evidence="1">Belongs to the membrane fusion protein (MFP) (TC 8.A.1) family.</text>
</comment>
<feature type="coiled-coil region" evidence="2">
    <location>
        <begin position="104"/>
        <end position="131"/>
    </location>
</feature>
<evidence type="ECO:0000256" key="1">
    <source>
        <dbReference type="ARBA" id="ARBA00009477"/>
    </source>
</evidence>
<sequence length="375" mass="41620">MDKIKNLKNKKVIIVSIILILVIGVYSIKKSNKPVAENSTVKARPVKTIQIKEETHPMTLDYIGSIETEEVKTISFKSPGKIEKIYVKEGQLVSKGSPIAKLDLTDLQLNLNSATAQMNMVNANYNKAKDDYEFNLDYYNKTQELYDNGGVSKKDLDQAQLKLDMSKSTLEASKAQYEQAKTSYELTNNSIKDATIIAGETGYIADVVAKEGENVNTGAPIVLMRPEKQIIHVGLSQEDVKKISLGKCAKVKIDDAQGKGKISNIDTIPDQQSRTYDIEIELTKEFSSKNFLIGSIANVSISLNDKKGVWLPINCVMSDGEEFVYIVEEDRIVRKNVKLSQTHEDKVLVEGLYNGASLVTQGMKTVKPGYLVSIQ</sequence>
<dbReference type="Gene3D" id="1.10.287.470">
    <property type="entry name" value="Helix hairpin bin"/>
    <property type="match status" value="1"/>
</dbReference>
<protein>
    <submittedName>
        <fullName evidence="4">Efflux RND transporter periplasmic adaptor subunit</fullName>
    </submittedName>
</protein>
<dbReference type="Gene3D" id="2.40.30.170">
    <property type="match status" value="1"/>
</dbReference>
<evidence type="ECO:0000256" key="2">
    <source>
        <dbReference type="SAM" id="Coils"/>
    </source>
</evidence>
<dbReference type="SUPFAM" id="SSF111369">
    <property type="entry name" value="HlyD-like secretion proteins"/>
    <property type="match status" value="1"/>
</dbReference>
<dbReference type="NCBIfam" id="TIGR01730">
    <property type="entry name" value="RND_mfp"/>
    <property type="match status" value="1"/>
</dbReference>
<evidence type="ECO:0000313" key="5">
    <source>
        <dbReference type="Proteomes" id="UP001222800"/>
    </source>
</evidence>
<evidence type="ECO:0000256" key="3">
    <source>
        <dbReference type="SAM" id="Phobius"/>
    </source>
</evidence>
<accession>A0ABY8EKU2</accession>
<gene>
    <name evidence="4" type="ORF">P4S50_06850</name>
</gene>
<dbReference type="Proteomes" id="UP001222800">
    <property type="component" value="Chromosome"/>
</dbReference>
<name>A0ABY8EKU2_9FIRM</name>
<dbReference type="EMBL" id="CP120733">
    <property type="protein sequence ID" value="WFD11788.1"/>
    <property type="molecule type" value="Genomic_DNA"/>
</dbReference>
<organism evidence="4 5">
    <name type="scientific">Tepidibacter hydrothermalis</name>
    <dbReference type="NCBI Taxonomy" id="3036126"/>
    <lineage>
        <taxon>Bacteria</taxon>
        <taxon>Bacillati</taxon>
        <taxon>Bacillota</taxon>
        <taxon>Clostridia</taxon>
        <taxon>Peptostreptococcales</taxon>
        <taxon>Peptostreptococcaceae</taxon>
        <taxon>Tepidibacter</taxon>
    </lineage>
</organism>
<keyword evidence="3" id="KW-1133">Transmembrane helix</keyword>
<dbReference type="Gene3D" id="2.40.420.20">
    <property type="match status" value="1"/>
</dbReference>
<reference evidence="4 5" key="1">
    <citation type="submission" date="2023-03" db="EMBL/GenBank/DDBJ databases">
        <title>Complete genome sequence of Tepidibacter sp. SWIR-1, isolated from a deep-sea hydrothermal vent.</title>
        <authorList>
            <person name="Li X."/>
        </authorList>
    </citation>
    <scope>NUCLEOTIDE SEQUENCE [LARGE SCALE GENOMIC DNA]</scope>
    <source>
        <strain evidence="4 5">SWIR-1</strain>
    </source>
</reference>
<dbReference type="PANTHER" id="PTHR30469">
    <property type="entry name" value="MULTIDRUG RESISTANCE PROTEIN MDTA"/>
    <property type="match status" value="1"/>
</dbReference>
<keyword evidence="5" id="KW-1185">Reference proteome</keyword>
<feature type="transmembrane region" description="Helical" evidence="3">
    <location>
        <begin position="12"/>
        <end position="28"/>
    </location>
</feature>
<proteinExistence type="inferred from homology"/>
<dbReference type="RefSeq" id="WP_277733952.1">
    <property type="nucleotide sequence ID" value="NZ_CP120733.1"/>
</dbReference>
<dbReference type="InterPro" id="IPR006143">
    <property type="entry name" value="RND_pump_MFP"/>
</dbReference>